<organism evidence="10 11">
    <name type="scientific">Compostibacter hankyongensis</name>
    <dbReference type="NCBI Taxonomy" id="1007089"/>
    <lineage>
        <taxon>Bacteria</taxon>
        <taxon>Pseudomonadati</taxon>
        <taxon>Bacteroidota</taxon>
        <taxon>Chitinophagia</taxon>
        <taxon>Chitinophagales</taxon>
        <taxon>Chitinophagaceae</taxon>
        <taxon>Compostibacter</taxon>
    </lineage>
</organism>
<evidence type="ECO:0000256" key="8">
    <source>
        <dbReference type="ARBA" id="ARBA00041958"/>
    </source>
</evidence>
<dbReference type="Gene3D" id="1.25.40.10">
    <property type="entry name" value="Tetratricopeptide repeat domain"/>
    <property type="match status" value="2"/>
</dbReference>
<keyword evidence="6" id="KW-0206">Cytoskeleton</keyword>
<comment type="caution">
    <text evidence="10">The sequence shown here is derived from an EMBL/GenBank/DDBJ whole genome shotgun (WGS) entry which is preliminary data.</text>
</comment>
<evidence type="ECO:0000256" key="1">
    <source>
        <dbReference type="ARBA" id="ARBA00004245"/>
    </source>
</evidence>
<reference evidence="11" key="1">
    <citation type="journal article" date="2019" name="Int. J. Syst. Evol. Microbiol.">
        <title>The Global Catalogue of Microorganisms (GCM) 10K type strain sequencing project: providing services to taxonomists for standard genome sequencing and annotation.</title>
        <authorList>
            <consortium name="The Broad Institute Genomics Platform"/>
            <consortium name="The Broad Institute Genome Sequencing Center for Infectious Disease"/>
            <person name="Wu L."/>
            <person name="Ma J."/>
        </authorList>
    </citation>
    <scope>NUCLEOTIDE SEQUENCE [LARGE SCALE GENOMIC DNA]</scope>
    <source>
        <strain evidence="11">JCM 17664</strain>
    </source>
</reference>
<evidence type="ECO:0000256" key="6">
    <source>
        <dbReference type="ARBA" id="ARBA00023212"/>
    </source>
</evidence>
<feature type="chain" id="PRO_5047048568" description="Regulator of microtubule dynamics protein 1" evidence="9">
    <location>
        <begin position="38"/>
        <end position="267"/>
    </location>
</feature>
<dbReference type="PANTHER" id="PTHR16056:SF16">
    <property type="entry name" value="REGULATOR OF MICROTUBULE DYNAMICS PROTEIN 1"/>
    <property type="match status" value="1"/>
</dbReference>
<dbReference type="SUPFAM" id="SSF48452">
    <property type="entry name" value="TPR-like"/>
    <property type="match status" value="1"/>
</dbReference>
<comment type="subunit">
    <text evidence="2">Interacts with microtubules.</text>
</comment>
<dbReference type="Proteomes" id="UP001501207">
    <property type="component" value="Unassembled WGS sequence"/>
</dbReference>
<evidence type="ECO:0000256" key="4">
    <source>
        <dbReference type="ARBA" id="ARBA00022737"/>
    </source>
</evidence>
<evidence type="ECO:0000256" key="5">
    <source>
        <dbReference type="ARBA" id="ARBA00022803"/>
    </source>
</evidence>
<keyword evidence="4" id="KW-0677">Repeat</keyword>
<proteinExistence type="predicted"/>
<feature type="signal peptide" evidence="9">
    <location>
        <begin position="1"/>
        <end position="37"/>
    </location>
</feature>
<comment type="subcellular location">
    <subcellularLocation>
        <location evidence="1">Cytoplasm</location>
        <location evidence="1">Cytoskeleton</location>
    </subcellularLocation>
</comment>
<evidence type="ECO:0000313" key="10">
    <source>
        <dbReference type="EMBL" id="GAA4318839.1"/>
    </source>
</evidence>
<dbReference type="PANTHER" id="PTHR16056">
    <property type="entry name" value="REGULATOR OF MICROTUBULE DYNAMICS PROTEIN"/>
    <property type="match status" value="1"/>
</dbReference>
<keyword evidence="11" id="KW-1185">Reference proteome</keyword>
<evidence type="ECO:0000256" key="7">
    <source>
        <dbReference type="ARBA" id="ARBA00039966"/>
    </source>
</evidence>
<dbReference type="EMBL" id="BAABFN010000022">
    <property type="protein sequence ID" value="GAA4318839.1"/>
    <property type="molecule type" value="Genomic_DNA"/>
</dbReference>
<evidence type="ECO:0000256" key="2">
    <source>
        <dbReference type="ARBA" id="ARBA00011375"/>
    </source>
</evidence>
<evidence type="ECO:0000256" key="9">
    <source>
        <dbReference type="SAM" id="SignalP"/>
    </source>
</evidence>
<evidence type="ECO:0000256" key="3">
    <source>
        <dbReference type="ARBA" id="ARBA00022490"/>
    </source>
</evidence>
<keyword evidence="9" id="KW-0732">Signal</keyword>
<keyword evidence="3" id="KW-0963">Cytoplasm</keyword>
<evidence type="ECO:0000313" key="11">
    <source>
        <dbReference type="Proteomes" id="UP001501207"/>
    </source>
</evidence>
<dbReference type="Pfam" id="PF21033">
    <property type="entry name" value="RMD1-3"/>
    <property type="match status" value="1"/>
</dbReference>
<keyword evidence="5" id="KW-0802">TPR repeat</keyword>
<sequence length="267" mass="29860">MSNAAIYMCILRQKQGRRCLKQILIPLACLFFRFAGAQDLEAQLAAAAKLEAAGKETEALQQYREILQQDSTHPEALSHASILCSLEGSRQTGKAETPYFRAAQQYAAAALRQNPDQTTANLAMAMALDRLASVSGVKEKVTYLRDEKKYADLALKIDPQNAQAWYILGAWNIRIGNMNFAEKAAAKMLFGGLPKGSLQEAIQDFEQCRKLDPAFIRNYYALASAYHAAEDDLKAISTLQQGLRLRSIRQDDNRIKQDCRKLLEQLQ</sequence>
<gene>
    <name evidence="10" type="ORF">GCM10023143_31890</name>
</gene>
<accession>A0ABP8G778</accession>
<protein>
    <recommendedName>
        <fullName evidence="7">Regulator of microtubule dynamics protein 1</fullName>
    </recommendedName>
    <alternativeName>
        <fullName evidence="8">Protein FAM82B</fullName>
    </alternativeName>
</protein>
<name>A0ABP8G778_9BACT</name>
<dbReference type="InterPro" id="IPR049039">
    <property type="entry name" value="RMD1-3_a_helical_rpt"/>
</dbReference>
<dbReference type="InterPro" id="IPR011990">
    <property type="entry name" value="TPR-like_helical_dom_sf"/>
</dbReference>